<dbReference type="AlphaFoldDB" id="A0A1H3BC71"/>
<dbReference type="InterPro" id="IPR036249">
    <property type="entry name" value="Thioredoxin-like_sf"/>
</dbReference>
<dbReference type="Pfam" id="PF03190">
    <property type="entry name" value="Thioredox_DsbH"/>
    <property type="match status" value="1"/>
</dbReference>
<sequence>MNKESFQDEEVAHILNEHFVPIKVDREERPDIDKVYMTFAEALTGTTGWPLTLILTPEGKPFFAGTYFPKRFKKGLTGLIELLMKVKDLWKKKKDDIIEDSNNILKEIDRIYNGSLKGNIDKDILKRTKDELEEIYDDRNSGFSYRPKFPLPQYILFLLEYGYNMADEKALMMAENTLINMYKGGIFDHIGYGFYRYSVDEKWLVPHFEKMLYDNALLGITYIKAYEIMNKPIYRDVGEKIFEFLLRDLASEEGGFYSALDAETEGEEGKYYVYEYDEIIDLLGEEFGGYFTNYYNITEEGNFEGKNIPNMIGKNLDSISELDMSKLDNIRDVILSYRNRRVKPHRDEKILISWNGLAIASLAYGGKVLNKGLFIRKAKEAADFVIANCIDKEGHLLSTYVDGESYNYGFLEDYAFFIYGLLTLYQVTKEEVYLEISKKLKDEMIELFWDKVDGGFFHYSNISEKLVLRLKDFYDGAMPSGNSFAGLTLQQLYGLTKDERLYDILTKLFYSFGKNIYRNLTAHIYSILAFTSFRI</sequence>
<reference evidence="2 3" key="1">
    <citation type="submission" date="2016-10" db="EMBL/GenBank/DDBJ databases">
        <authorList>
            <person name="de Groot N.N."/>
        </authorList>
    </citation>
    <scope>NUCLEOTIDE SEQUENCE [LARGE SCALE GENOMIC DNA]</scope>
    <source>
        <strain evidence="2 3">DSM 23310</strain>
    </source>
</reference>
<dbReference type="Proteomes" id="UP000198828">
    <property type="component" value="Unassembled WGS sequence"/>
</dbReference>
<accession>A0A1H3BC71</accession>
<evidence type="ECO:0000259" key="1">
    <source>
        <dbReference type="Pfam" id="PF03190"/>
    </source>
</evidence>
<organism evidence="2 3">
    <name type="scientific">Tepidimicrobium xylanilyticum</name>
    <dbReference type="NCBI Taxonomy" id="1123352"/>
    <lineage>
        <taxon>Bacteria</taxon>
        <taxon>Bacillati</taxon>
        <taxon>Bacillota</taxon>
        <taxon>Tissierellia</taxon>
        <taxon>Tissierellales</taxon>
        <taxon>Tepidimicrobiaceae</taxon>
        <taxon>Tepidimicrobium</taxon>
    </lineage>
</organism>
<evidence type="ECO:0000313" key="3">
    <source>
        <dbReference type="Proteomes" id="UP000198828"/>
    </source>
</evidence>
<dbReference type="SUPFAM" id="SSF52833">
    <property type="entry name" value="Thioredoxin-like"/>
    <property type="match status" value="1"/>
</dbReference>
<keyword evidence="3" id="KW-1185">Reference proteome</keyword>
<name>A0A1H3BC71_9FIRM</name>
<dbReference type="GO" id="GO:0005975">
    <property type="term" value="P:carbohydrate metabolic process"/>
    <property type="evidence" value="ECO:0007669"/>
    <property type="project" value="InterPro"/>
</dbReference>
<evidence type="ECO:0000313" key="2">
    <source>
        <dbReference type="EMBL" id="SDX39537.1"/>
    </source>
</evidence>
<dbReference type="PANTHER" id="PTHR42899:SF1">
    <property type="entry name" value="SPERMATOGENESIS-ASSOCIATED PROTEIN 20"/>
    <property type="match status" value="1"/>
</dbReference>
<feature type="domain" description="Spermatogenesis-associated protein 20-like TRX" evidence="1">
    <location>
        <begin position="1"/>
        <end position="108"/>
    </location>
</feature>
<dbReference type="EMBL" id="FNNG01000010">
    <property type="protein sequence ID" value="SDX39537.1"/>
    <property type="molecule type" value="Genomic_DNA"/>
</dbReference>
<dbReference type="PANTHER" id="PTHR42899">
    <property type="entry name" value="SPERMATOGENESIS-ASSOCIATED PROTEIN 20"/>
    <property type="match status" value="1"/>
</dbReference>
<proteinExistence type="predicted"/>
<dbReference type="Gene3D" id="3.40.30.10">
    <property type="entry name" value="Glutaredoxin"/>
    <property type="match status" value="1"/>
</dbReference>
<dbReference type="InterPro" id="IPR012341">
    <property type="entry name" value="6hp_glycosidase-like_sf"/>
</dbReference>
<dbReference type="InterPro" id="IPR004879">
    <property type="entry name" value="Ssp411-like_TRX"/>
</dbReference>
<dbReference type="Gene3D" id="1.50.10.10">
    <property type="match status" value="1"/>
</dbReference>
<dbReference type="SUPFAM" id="SSF48208">
    <property type="entry name" value="Six-hairpin glycosidases"/>
    <property type="match status" value="1"/>
</dbReference>
<dbReference type="InterPro" id="IPR024705">
    <property type="entry name" value="Ssp411"/>
</dbReference>
<gene>
    <name evidence="2" type="ORF">SAMN05660923_02234</name>
</gene>
<dbReference type="InterPro" id="IPR008928">
    <property type="entry name" value="6-hairpin_glycosidase_sf"/>
</dbReference>
<protein>
    <recommendedName>
        <fullName evidence="1">Spermatogenesis-associated protein 20-like TRX domain-containing protein</fullName>
    </recommendedName>
</protein>